<dbReference type="RefSeq" id="WP_139094944.1">
    <property type="nucleotide sequence ID" value="NZ_VDFW01000002.1"/>
</dbReference>
<accession>A0A5C4M9S3</accession>
<dbReference type="OrthoDB" id="9794241at2"/>
<evidence type="ECO:0000313" key="2">
    <source>
        <dbReference type="Proteomes" id="UP000305546"/>
    </source>
</evidence>
<sequence length="221" mass="25436">MTFAGFGEHAIEFYDGLLADNSKPYWEDHLKIYREHVRGPMEALLAELTPEFGPDFGEGKVFRPHRDVRFAKDKSPYKTHCGAVIEQGRGGGAYYVEVSSAGLRVGGGCFHLQSDQLARFRQAVDTDLHGGVLERILAKLRKAGWQILGDTLRTKPRGFAEDHPRLELLKHRSLYAVRSWEPDDTLHERRCLDRVRKAWRQVRDFNEWARDHVGVSEQPRR</sequence>
<reference evidence="1 2" key="1">
    <citation type="submission" date="2019-06" db="EMBL/GenBank/DDBJ databases">
        <title>Amycolatopsis alkalitolerans sp. nov., isolated from Gastrodia elata Blume.</title>
        <authorList>
            <person name="Narsing Rao M.P."/>
            <person name="Li W.J."/>
        </authorList>
    </citation>
    <scope>NUCLEOTIDE SEQUENCE [LARGE SCALE GENOMIC DNA]</scope>
    <source>
        <strain evidence="1 2">SYSUP0005</strain>
    </source>
</reference>
<gene>
    <name evidence="1" type="ORF">FG385_02490</name>
</gene>
<dbReference type="PIRSF" id="PIRSF028451">
    <property type="entry name" value="UCP028451"/>
    <property type="match status" value="1"/>
</dbReference>
<protein>
    <submittedName>
        <fullName evidence="1">DUF2461 domain-containing protein</fullName>
    </submittedName>
</protein>
<organism evidence="1 2">
    <name type="scientific">Amycolatopsis alkalitolerans</name>
    <dbReference type="NCBI Taxonomy" id="2547244"/>
    <lineage>
        <taxon>Bacteria</taxon>
        <taxon>Bacillati</taxon>
        <taxon>Actinomycetota</taxon>
        <taxon>Actinomycetes</taxon>
        <taxon>Pseudonocardiales</taxon>
        <taxon>Pseudonocardiaceae</taxon>
        <taxon>Amycolatopsis</taxon>
    </lineage>
</organism>
<proteinExistence type="predicted"/>
<dbReference type="NCBIfam" id="TIGR02453">
    <property type="entry name" value="TIGR02453 family protein"/>
    <property type="match status" value="1"/>
</dbReference>
<dbReference type="PANTHER" id="PTHR36452:SF1">
    <property type="entry name" value="DUF2461 DOMAIN-CONTAINING PROTEIN"/>
    <property type="match status" value="1"/>
</dbReference>
<dbReference type="AlphaFoldDB" id="A0A5C4M9S3"/>
<comment type="caution">
    <text evidence="1">The sequence shown here is derived from an EMBL/GenBank/DDBJ whole genome shotgun (WGS) entry which is preliminary data.</text>
</comment>
<evidence type="ECO:0000313" key="1">
    <source>
        <dbReference type="EMBL" id="TNC28999.1"/>
    </source>
</evidence>
<dbReference type="InterPro" id="IPR015996">
    <property type="entry name" value="UCP028451"/>
</dbReference>
<dbReference type="PANTHER" id="PTHR36452">
    <property type="entry name" value="CHROMOSOME 12, WHOLE GENOME SHOTGUN SEQUENCE"/>
    <property type="match status" value="1"/>
</dbReference>
<dbReference type="InterPro" id="IPR012808">
    <property type="entry name" value="CHP02453"/>
</dbReference>
<dbReference type="Pfam" id="PF09365">
    <property type="entry name" value="DUF2461"/>
    <property type="match status" value="1"/>
</dbReference>
<dbReference type="Proteomes" id="UP000305546">
    <property type="component" value="Unassembled WGS sequence"/>
</dbReference>
<name>A0A5C4M9S3_9PSEU</name>
<keyword evidence="2" id="KW-1185">Reference proteome</keyword>
<dbReference type="EMBL" id="VDFW01000002">
    <property type="protein sequence ID" value="TNC28999.1"/>
    <property type="molecule type" value="Genomic_DNA"/>
</dbReference>